<organism evidence="2 3">
    <name type="scientific">Puniceicoccus vermicola</name>
    <dbReference type="NCBI Taxonomy" id="388746"/>
    <lineage>
        <taxon>Bacteria</taxon>
        <taxon>Pseudomonadati</taxon>
        <taxon>Verrucomicrobiota</taxon>
        <taxon>Opitutia</taxon>
        <taxon>Puniceicoccales</taxon>
        <taxon>Puniceicoccaceae</taxon>
        <taxon>Puniceicoccus</taxon>
    </lineage>
</organism>
<keyword evidence="1" id="KW-0812">Transmembrane</keyword>
<proteinExistence type="predicted"/>
<reference evidence="2 3" key="1">
    <citation type="submission" date="2020-07" db="EMBL/GenBank/DDBJ databases">
        <authorList>
            <person name="Feng X."/>
        </authorList>
    </citation>
    <scope>NUCLEOTIDE SEQUENCE [LARGE SCALE GENOMIC DNA]</scope>
    <source>
        <strain evidence="2 3">JCM14086</strain>
    </source>
</reference>
<keyword evidence="1" id="KW-1133">Transmembrane helix</keyword>
<comment type="caution">
    <text evidence="2">The sequence shown here is derived from an EMBL/GenBank/DDBJ whole genome shotgun (WGS) entry which is preliminary data.</text>
</comment>
<dbReference type="AlphaFoldDB" id="A0A7X1E4E8"/>
<evidence type="ECO:0000256" key="1">
    <source>
        <dbReference type="SAM" id="Phobius"/>
    </source>
</evidence>
<accession>A0A7X1E4E8</accession>
<dbReference type="Proteomes" id="UP000525652">
    <property type="component" value="Unassembled WGS sequence"/>
</dbReference>
<gene>
    <name evidence="2" type="ORF">H5P30_09340</name>
</gene>
<protein>
    <submittedName>
        <fullName evidence="2">Uncharacterized protein</fullName>
    </submittedName>
</protein>
<feature type="transmembrane region" description="Helical" evidence="1">
    <location>
        <begin position="6"/>
        <end position="27"/>
    </location>
</feature>
<evidence type="ECO:0000313" key="3">
    <source>
        <dbReference type="Proteomes" id="UP000525652"/>
    </source>
</evidence>
<keyword evidence="3" id="KW-1185">Reference proteome</keyword>
<sequence>MVWHTVGRTTSTALVIIIVIVIVIVAVRRQQYWITQENRVSVHSGPTA</sequence>
<evidence type="ECO:0000313" key="2">
    <source>
        <dbReference type="EMBL" id="MBC2601984.1"/>
    </source>
</evidence>
<keyword evidence="1" id="KW-0472">Membrane</keyword>
<name>A0A7X1E4E8_9BACT</name>
<dbReference type="EMBL" id="JACHVA010000080">
    <property type="protein sequence ID" value="MBC2601984.1"/>
    <property type="molecule type" value="Genomic_DNA"/>
</dbReference>